<evidence type="ECO:0000313" key="2">
    <source>
        <dbReference type="EMBL" id="MBD3923407.1"/>
    </source>
</evidence>
<keyword evidence="1" id="KW-1133">Transmembrane helix</keyword>
<gene>
    <name evidence="2" type="ORF">IEZ26_02140</name>
</gene>
<evidence type="ECO:0008006" key="4">
    <source>
        <dbReference type="Google" id="ProtNLM"/>
    </source>
</evidence>
<protein>
    <recommendedName>
        <fullName evidence="4">Tat pathway signal sequence domain protein</fullName>
    </recommendedName>
</protein>
<keyword evidence="1" id="KW-0812">Transmembrane</keyword>
<dbReference type="RefSeq" id="WP_191193280.1">
    <property type="nucleotide sequence ID" value="NZ_JACXYZ010000001.1"/>
</dbReference>
<dbReference type="EMBL" id="JACXYZ010000001">
    <property type="protein sequence ID" value="MBD3923407.1"/>
    <property type="molecule type" value="Genomic_DNA"/>
</dbReference>
<proteinExistence type="predicted"/>
<reference evidence="2 3" key="1">
    <citation type="submission" date="2020-09" db="EMBL/GenBank/DDBJ databases">
        <title>novel species in genus Nocardioides.</title>
        <authorList>
            <person name="Zhang G."/>
        </authorList>
    </citation>
    <scope>NUCLEOTIDE SEQUENCE [LARGE SCALE GENOMIC DNA]</scope>
    <source>
        <strain evidence="2 3">KCTC 39551</strain>
    </source>
</reference>
<dbReference type="PROSITE" id="PS51318">
    <property type="entry name" value="TAT"/>
    <property type="match status" value="1"/>
</dbReference>
<name>A0ABR8N778_9ACTN</name>
<keyword evidence="3" id="KW-1185">Reference proteome</keyword>
<sequence length="246" mass="25853">MTITSSRPARPDSYVPSRRTVLRAAAWTAPAVSVAVAVPAYAACSPASAKPSSYALSWGSGVYTRSSAASGAAVVPGAAIGAQPVNVVVTSSVSSSRVVRTAQNLLGSAQGLELHHASPISAGREHRQTVTFNFSRQVSGLTFSIKDVDSSQGGWWDRVELSGARKFEVAPRGRRNTHVLGSGVQGAPWYYYDGNTVLPNSGDSRGTVTVTYTEAVSSISLVYWTSVGGSNQRIWLSNFSFTSSSC</sequence>
<accession>A0ABR8N778</accession>
<evidence type="ECO:0000313" key="3">
    <source>
        <dbReference type="Proteomes" id="UP000618818"/>
    </source>
</evidence>
<keyword evidence="1" id="KW-0472">Membrane</keyword>
<feature type="transmembrane region" description="Helical" evidence="1">
    <location>
        <begin position="21"/>
        <end position="42"/>
    </location>
</feature>
<organism evidence="2 3">
    <name type="scientific">Nocardioides cavernae</name>
    <dbReference type="NCBI Taxonomy" id="1921566"/>
    <lineage>
        <taxon>Bacteria</taxon>
        <taxon>Bacillati</taxon>
        <taxon>Actinomycetota</taxon>
        <taxon>Actinomycetes</taxon>
        <taxon>Propionibacteriales</taxon>
        <taxon>Nocardioidaceae</taxon>
        <taxon>Nocardioides</taxon>
    </lineage>
</organism>
<evidence type="ECO:0000256" key="1">
    <source>
        <dbReference type="SAM" id="Phobius"/>
    </source>
</evidence>
<dbReference type="InterPro" id="IPR006311">
    <property type="entry name" value="TAT_signal"/>
</dbReference>
<dbReference type="Proteomes" id="UP000618818">
    <property type="component" value="Unassembled WGS sequence"/>
</dbReference>
<comment type="caution">
    <text evidence="2">The sequence shown here is derived from an EMBL/GenBank/DDBJ whole genome shotgun (WGS) entry which is preliminary data.</text>
</comment>